<proteinExistence type="predicted"/>
<gene>
    <name evidence="1" type="ORF">OCTVUL_1B015771</name>
</gene>
<dbReference type="EMBL" id="OX597829">
    <property type="protein sequence ID" value="CAI9734606.1"/>
    <property type="molecule type" value="Genomic_DNA"/>
</dbReference>
<reference evidence="1" key="1">
    <citation type="submission" date="2023-08" db="EMBL/GenBank/DDBJ databases">
        <authorList>
            <person name="Alioto T."/>
            <person name="Alioto T."/>
            <person name="Gomez Garrido J."/>
        </authorList>
    </citation>
    <scope>NUCLEOTIDE SEQUENCE</scope>
</reference>
<sequence length="180" mass="21214">MVKEPTVRPPESDGPQVIVRAPDCEKDILDLKLENHLVSDFGSAVGCPSQDKATRRKAGFCKDIFHTLDNLQNSMSFDQTNKVLANIETLQSFSNEQKSEKRTWKIENLQKYMKPIRWVLAMNRKYKKVLRMREKKRIKKKDHYIKYIFTYLTIRNHCLISRTTKSIHWKLSKLKTLKST</sequence>
<name>A0AA36BJI9_OCTVU</name>
<keyword evidence="2" id="KW-1185">Reference proteome</keyword>
<evidence type="ECO:0000313" key="1">
    <source>
        <dbReference type="EMBL" id="CAI9734606.1"/>
    </source>
</evidence>
<accession>A0AA36BJI9</accession>
<dbReference type="Proteomes" id="UP001162480">
    <property type="component" value="Chromosome 16"/>
</dbReference>
<dbReference type="AlphaFoldDB" id="A0AA36BJI9"/>
<organism evidence="1 2">
    <name type="scientific">Octopus vulgaris</name>
    <name type="common">Common octopus</name>
    <dbReference type="NCBI Taxonomy" id="6645"/>
    <lineage>
        <taxon>Eukaryota</taxon>
        <taxon>Metazoa</taxon>
        <taxon>Spiralia</taxon>
        <taxon>Lophotrochozoa</taxon>
        <taxon>Mollusca</taxon>
        <taxon>Cephalopoda</taxon>
        <taxon>Coleoidea</taxon>
        <taxon>Octopodiformes</taxon>
        <taxon>Octopoda</taxon>
        <taxon>Incirrata</taxon>
        <taxon>Octopodidae</taxon>
        <taxon>Octopus</taxon>
    </lineage>
</organism>
<evidence type="ECO:0000313" key="2">
    <source>
        <dbReference type="Proteomes" id="UP001162480"/>
    </source>
</evidence>
<protein>
    <submittedName>
        <fullName evidence="1">Uncharacterized protein</fullName>
    </submittedName>
</protein>